<evidence type="ECO:0000259" key="7">
    <source>
        <dbReference type="Pfam" id="PF02852"/>
    </source>
</evidence>
<reference evidence="9 10" key="1">
    <citation type="submission" date="2020-08" db="EMBL/GenBank/DDBJ databases">
        <title>Sequencing the genomes of 1000 actinobacteria strains.</title>
        <authorList>
            <person name="Klenk H.-P."/>
        </authorList>
    </citation>
    <scope>NUCLEOTIDE SEQUENCE [LARGE SCALE GENOMIC DNA]</scope>
    <source>
        <strain evidence="9 10">DSM 41654</strain>
    </source>
</reference>
<dbReference type="GO" id="GO:0006103">
    <property type="term" value="P:2-oxoglutarate metabolic process"/>
    <property type="evidence" value="ECO:0007669"/>
    <property type="project" value="TreeGrafter"/>
</dbReference>
<dbReference type="Gene3D" id="3.30.390.30">
    <property type="match status" value="1"/>
</dbReference>
<name>A0A7W7QZA8_KITKI</name>
<comment type="similarity">
    <text evidence="1">Belongs to the class-I pyridine nucleotide-disulfide oxidoreductase family.</text>
</comment>
<dbReference type="InterPro" id="IPR050151">
    <property type="entry name" value="Class-I_Pyr_Nuc-Dis_Oxidored"/>
</dbReference>
<protein>
    <submittedName>
        <fullName evidence="9">Dihydrolipoamide dehydrogenase</fullName>
        <ecNumber evidence="9">1.8.1.4</ecNumber>
    </submittedName>
</protein>
<keyword evidence="10" id="KW-1185">Reference proteome</keyword>
<dbReference type="Proteomes" id="UP000540506">
    <property type="component" value="Unassembled WGS sequence"/>
</dbReference>
<proteinExistence type="inferred from homology"/>
<dbReference type="InterPro" id="IPR001100">
    <property type="entry name" value="Pyr_nuc-diS_OxRdtase"/>
</dbReference>
<dbReference type="Pfam" id="PF07992">
    <property type="entry name" value="Pyr_redox_2"/>
    <property type="match status" value="1"/>
</dbReference>
<evidence type="ECO:0000256" key="2">
    <source>
        <dbReference type="ARBA" id="ARBA00022630"/>
    </source>
</evidence>
<feature type="binding site" evidence="5">
    <location>
        <position position="54"/>
    </location>
    <ligand>
        <name>FAD</name>
        <dbReference type="ChEBI" id="CHEBI:57692"/>
    </ligand>
</feature>
<feature type="disulfide bond" description="Redox-active" evidence="6">
    <location>
        <begin position="45"/>
        <end position="50"/>
    </location>
</feature>
<evidence type="ECO:0000256" key="4">
    <source>
        <dbReference type="ARBA" id="ARBA00023027"/>
    </source>
</evidence>
<dbReference type="RefSeq" id="WP_184934742.1">
    <property type="nucleotide sequence ID" value="NZ_JACHJV010000001.1"/>
</dbReference>
<evidence type="ECO:0000259" key="8">
    <source>
        <dbReference type="Pfam" id="PF07992"/>
    </source>
</evidence>
<dbReference type="SUPFAM" id="SSF51905">
    <property type="entry name" value="FAD/NAD(P)-binding domain"/>
    <property type="match status" value="1"/>
</dbReference>
<dbReference type="InterPro" id="IPR023753">
    <property type="entry name" value="FAD/NAD-binding_dom"/>
</dbReference>
<evidence type="ECO:0000256" key="1">
    <source>
        <dbReference type="ARBA" id="ARBA00007532"/>
    </source>
</evidence>
<dbReference type="InterPro" id="IPR036188">
    <property type="entry name" value="FAD/NAD-bd_sf"/>
</dbReference>
<dbReference type="SUPFAM" id="SSF55424">
    <property type="entry name" value="FAD/NAD-linked reductases, dimerisation (C-terminal) domain"/>
    <property type="match status" value="1"/>
</dbReference>
<evidence type="ECO:0000313" key="10">
    <source>
        <dbReference type="Proteomes" id="UP000540506"/>
    </source>
</evidence>
<feature type="domain" description="Pyridine nucleotide-disulphide oxidoreductase dimerisation" evidence="7">
    <location>
        <begin position="368"/>
        <end position="474"/>
    </location>
</feature>
<dbReference type="PRINTS" id="PR00368">
    <property type="entry name" value="FADPNR"/>
</dbReference>
<sequence length="494" mass="51609">MTTKSTEYDVIVVGAGPTGENVADRTSAAGLSTVLVESELVGGECSYWACMPSKALLRPPAALAAARAVAGSREAATGTLDAAAVLARRDSFVSHWKDDGQAAWVAGAGIELVRGEGRLDGPRRVLVRTPEGDERLLTARHAVALCTGSRAVLPADLPGLAEAKPWTSREATSAQRVPERLLVVGGGVVGVEMATAWQALGARVTLLVRGERLLPRLEPFAGELVAAGLRAAGVVVRTGVQTTAVRRDGAVVTVRLDDGSELAAEEVLFATGRAPRTERLGLAGVGLVDGSWLTVDDSCAVQGAAEAPGAKGPWLYAAGDLNHRALLTHQGKYQARIAGAAIAARALGRPLELGAWGAHAATADLAAVPQVVFTEPEVAAVGLSAEQAERAGHRARVVDYELGRVAGASLVADDYQGRARMVVDQEREVLLGVTFVGPGVGELLHAATIAVVGQVPIDRLWHAVPSYPTVSEIWLRLLETYRDAQQDDAHRDAE</sequence>
<dbReference type="Pfam" id="PF02852">
    <property type="entry name" value="Pyr_redox_dim"/>
    <property type="match status" value="1"/>
</dbReference>
<dbReference type="EC" id="1.8.1.4" evidence="9"/>
<feature type="binding site" evidence="5">
    <location>
        <position position="320"/>
    </location>
    <ligand>
        <name>FAD</name>
        <dbReference type="ChEBI" id="CHEBI:57692"/>
    </ligand>
</feature>
<evidence type="ECO:0000256" key="5">
    <source>
        <dbReference type="PIRSR" id="PIRSR000350-3"/>
    </source>
</evidence>
<accession>A0A7W7QZA8</accession>
<comment type="caution">
    <text evidence="9">The sequence shown here is derived from an EMBL/GenBank/DDBJ whole genome shotgun (WGS) entry which is preliminary data.</text>
</comment>
<dbReference type="GO" id="GO:0004148">
    <property type="term" value="F:dihydrolipoyl dehydrogenase (NADH) activity"/>
    <property type="evidence" value="ECO:0007669"/>
    <property type="project" value="UniProtKB-EC"/>
</dbReference>
<organism evidence="9 10">
    <name type="scientific">Kitasatospora kifunensis</name>
    <name type="common">Streptomyces kifunensis</name>
    <dbReference type="NCBI Taxonomy" id="58351"/>
    <lineage>
        <taxon>Bacteria</taxon>
        <taxon>Bacillati</taxon>
        <taxon>Actinomycetota</taxon>
        <taxon>Actinomycetes</taxon>
        <taxon>Kitasatosporales</taxon>
        <taxon>Streptomycetaceae</taxon>
        <taxon>Kitasatospora</taxon>
    </lineage>
</organism>
<dbReference type="Gene3D" id="3.50.50.60">
    <property type="entry name" value="FAD/NAD(P)-binding domain"/>
    <property type="match status" value="2"/>
</dbReference>
<gene>
    <name evidence="9" type="ORF">FHR34_001589</name>
</gene>
<feature type="binding site" evidence="5">
    <location>
        <begin position="147"/>
        <end position="149"/>
    </location>
    <ligand>
        <name>FAD</name>
        <dbReference type="ChEBI" id="CHEBI:57692"/>
    </ligand>
</feature>
<feature type="domain" description="FAD/NAD(P)-binding" evidence="8">
    <location>
        <begin position="8"/>
        <end position="327"/>
    </location>
</feature>
<comment type="cofactor">
    <cofactor evidence="5">
        <name>FAD</name>
        <dbReference type="ChEBI" id="CHEBI:57692"/>
    </cofactor>
    <text evidence="5">Binds 1 FAD per subunit.</text>
</comment>
<dbReference type="PIRSF" id="PIRSF000350">
    <property type="entry name" value="Mercury_reductase_MerA"/>
    <property type="match status" value="1"/>
</dbReference>
<evidence type="ECO:0000313" key="9">
    <source>
        <dbReference type="EMBL" id="MBB4922596.1"/>
    </source>
</evidence>
<keyword evidence="5" id="KW-0547">Nucleotide-binding</keyword>
<evidence type="ECO:0000256" key="3">
    <source>
        <dbReference type="ARBA" id="ARBA00022827"/>
    </source>
</evidence>
<keyword evidence="2" id="KW-0285">Flavoprotein</keyword>
<keyword evidence="3 5" id="KW-0274">FAD</keyword>
<dbReference type="AlphaFoldDB" id="A0A7W7QZA8"/>
<feature type="binding site" evidence="5">
    <location>
        <position position="117"/>
    </location>
    <ligand>
        <name>FAD</name>
        <dbReference type="ChEBI" id="CHEBI:57692"/>
    </ligand>
</feature>
<feature type="binding site" evidence="5">
    <location>
        <begin position="185"/>
        <end position="192"/>
    </location>
    <ligand>
        <name>NAD(+)</name>
        <dbReference type="ChEBI" id="CHEBI:57540"/>
    </ligand>
</feature>
<keyword evidence="4 5" id="KW-0520">NAD</keyword>
<evidence type="ECO:0000256" key="6">
    <source>
        <dbReference type="PIRSR" id="PIRSR000350-4"/>
    </source>
</evidence>
<dbReference type="EMBL" id="JACHJV010000001">
    <property type="protein sequence ID" value="MBB4922596.1"/>
    <property type="molecule type" value="Genomic_DNA"/>
</dbReference>
<dbReference type="PANTHER" id="PTHR22912">
    <property type="entry name" value="DISULFIDE OXIDOREDUCTASE"/>
    <property type="match status" value="1"/>
</dbReference>
<dbReference type="InterPro" id="IPR016156">
    <property type="entry name" value="FAD/NAD-linked_Rdtase_dimer_sf"/>
</dbReference>
<dbReference type="InterPro" id="IPR004099">
    <property type="entry name" value="Pyr_nucl-diS_OxRdtase_dimer"/>
</dbReference>
<dbReference type="PANTHER" id="PTHR22912:SF151">
    <property type="entry name" value="DIHYDROLIPOYL DEHYDROGENASE, MITOCHONDRIAL"/>
    <property type="match status" value="1"/>
</dbReference>
<dbReference type="GO" id="GO:0050660">
    <property type="term" value="F:flavin adenine dinucleotide binding"/>
    <property type="evidence" value="ECO:0007669"/>
    <property type="project" value="TreeGrafter"/>
</dbReference>
<dbReference type="PRINTS" id="PR00411">
    <property type="entry name" value="PNDRDTASEI"/>
</dbReference>
<feature type="binding site" evidence="5">
    <location>
        <position position="272"/>
    </location>
    <ligand>
        <name>NAD(+)</name>
        <dbReference type="ChEBI" id="CHEBI:57540"/>
    </ligand>
</feature>
<keyword evidence="9" id="KW-0560">Oxidoreductase</keyword>